<reference evidence="6" key="1">
    <citation type="submission" date="2019-06" db="EMBL/GenBank/DDBJ databases">
        <title>Alistipes onderdonkii subsp. vulgaris subsp. nov., Alistipes dispar sp. nov. and Alistipes communis sp. nov., isolated from human faeces, and creation of Alistipes onderdonkii subsp. onderdonkii subsp. nov.</title>
        <authorList>
            <person name="Sakamoto M."/>
            <person name="Ikeyama N."/>
            <person name="Ogata Y."/>
            <person name="Suda W."/>
            <person name="Iino T."/>
            <person name="Hattori M."/>
            <person name="Ohkuma M."/>
        </authorList>
    </citation>
    <scope>NUCLEOTIDE SEQUENCE [LARGE SCALE GENOMIC DNA]</scope>
    <source>
        <strain evidence="6">5CBH24</strain>
    </source>
</reference>
<keyword evidence="3" id="KW-1133">Transmembrane helix</keyword>
<dbReference type="InterPro" id="IPR006603">
    <property type="entry name" value="PQ-loop_rpt"/>
</dbReference>
<dbReference type="GeneID" id="78341028"/>
<evidence type="ECO:0000256" key="2">
    <source>
        <dbReference type="ARBA" id="ARBA00022692"/>
    </source>
</evidence>
<comment type="subcellular location">
    <subcellularLocation>
        <location evidence="1">Membrane</location>
        <topology evidence="1">Multi-pass membrane protein</topology>
    </subcellularLocation>
</comment>
<keyword evidence="4" id="KW-0472">Membrane</keyword>
<dbReference type="Pfam" id="PF04193">
    <property type="entry name" value="PQ-loop"/>
    <property type="match status" value="1"/>
</dbReference>
<dbReference type="Gene3D" id="1.20.1280.290">
    <property type="match status" value="1"/>
</dbReference>
<dbReference type="KEGG" id="acou:A5CBH24_03050"/>
<dbReference type="EMBL" id="AP019735">
    <property type="protein sequence ID" value="BBL02992.1"/>
    <property type="molecule type" value="Genomic_DNA"/>
</dbReference>
<accession>A0A4Y1WPY9</accession>
<dbReference type="RefSeq" id="WP_019131161.1">
    <property type="nucleotide sequence ID" value="NZ_AP019735.1"/>
</dbReference>
<dbReference type="OrthoDB" id="122062at2"/>
<name>A0A4Y1XT10_9BACT</name>
<proteinExistence type="predicted"/>
<keyword evidence="2" id="KW-0812">Transmembrane</keyword>
<organism evidence="5 6">
    <name type="scientific">Alistipes communis</name>
    <dbReference type="NCBI Taxonomy" id="2585118"/>
    <lineage>
        <taxon>Bacteria</taxon>
        <taxon>Pseudomonadati</taxon>
        <taxon>Bacteroidota</taxon>
        <taxon>Bacteroidia</taxon>
        <taxon>Bacteroidales</taxon>
        <taxon>Rikenellaceae</taxon>
        <taxon>Alistipes</taxon>
    </lineage>
</organism>
<accession>A0A4Y1XT10</accession>
<dbReference type="AlphaFoldDB" id="A0A4Y1XT10"/>
<sequence>MHPSDIIGSIAAIAMVFGYLPQTVRTVRTRSTDDIATGTFLMMGFGSACFAVQGILTGNIPLFVTNLLTTIMSSIVFGIKIYNDYFKKRR</sequence>
<gene>
    <name evidence="5" type="ORF">A5CBH24_03050</name>
</gene>
<evidence type="ECO:0000256" key="3">
    <source>
        <dbReference type="ARBA" id="ARBA00022989"/>
    </source>
</evidence>
<dbReference type="Proteomes" id="UP000318946">
    <property type="component" value="Chromosome"/>
</dbReference>
<evidence type="ECO:0000256" key="4">
    <source>
        <dbReference type="ARBA" id="ARBA00023136"/>
    </source>
</evidence>
<evidence type="ECO:0000256" key="1">
    <source>
        <dbReference type="ARBA" id="ARBA00004141"/>
    </source>
</evidence>
<evidence type="ECO:0000313" key="5">
    <source>
        <dbReference type="EMBL" id="BBL02992.1"/>
    </source>
</evidence>
<keyword evidence="6" id="KW-1185">Reference proteome</keyword>
<evidence type="ECO:0000313" key="6">
    <source>
        <dbReference type="Proteomes" id="UP000318946"/>
    </source>
</evidence>
<protein>
    <submittedName>
        <fullName evidence="5">Membrane protein</fullName>
    </submittedName>
</protein>
<dbReference type="GO" id="GO:0016020">
    <property type="term" value="C:membrane"/>
    <property type="evidence" value="ECO:0007669"/>
    <property type="project" value="UniProtKB-SubCell"/>
</dbReference>